<dbReference type="PROSITE" id="PS50097">
    <property type="entry name" value="BTB"/>
    <property type="match status" value="1"/>
</dbReference>
<dbReference type="HOGENOM" id="CLU_056399_2_1_1"/>
<keyword evidence="3" id="KW-1185">Reference proteome</keyword>
<dbReference type="Gene3D" id="3.30.710.10">
    <property type="entry name" value="Potassium Channel Kv1.1, Chain A"/>
    <property type="match status" value="1"/>
</dbReference>
<reference evidence="2 3" key="1">
    <citation type="submission" date="2015-01" db="EMBL/GenBank/DDBJ databases">
        <title>The Genome Sequence of Rhinocladiella mackenzie CBS 650.93.</title>
        <authorList>
            <consortium name="The Broad Institute Genomics Platform"/>
            <person name="Cuomo C."/>
            <person name="de Hoog S."/>
            <person name="Gorbushina A."/>
            <person name="Stielow B."/>
            <person name="Teixiera M."/>
            <person name="Abouelleil A."/>
            <person name="Chapman S.B."/>
            <person name="Priest M."/>
            <person name="Young S.K."/>
            <person name="Wortman J."/>
            <person name="Nusbaum C."/>
            <person name="Birren B."/>
        </authorList>
    </citation>
    <scope>NUCLEOTIDE SEQUENCE [LARGE SCALE GENOMIC DNA]</scope>
    <source>
        <strain evidence="2 3">CBS 650.93</strain>
    </source>
</reference>
<accession>A0A0D2G3M2</accession>
<evidence type="ECO:0000259" key="1">
    <source>
        <dbReference type="PROSITE" id="PS50097"/>
    </source>
</evidence>
<proteinExistence type="predicted"/>
<dbReference type="InterPro" id="IPR000210">
    <property type="entry name" value="BTB/POZ_dom"/>
</dbReference>
<dbReference type="Pfam" id="PF00651">
    <property type="entry name" value="BTB"/>
    <property type="match status" value="1"/>
</dbReference>
<dbReference type="Proteomes" id="UP000053617">
    <property type="component" value="Unassembled WGS sequence"/>
</dbReference>
<evidence type="ECO:0000313" key="2">
    <source>
        <dbReference type="EMBL" id="KIX09197.1"/>
    </source>
</evidence>
<dbReference type="STRING" id="1442369.A0A0D2G3M2"/>
<evidence type="ECO:0000313" key="3">
    <source>
        <dbReference type="Proteomes" id="UP000053617"/>
    </source>
</evidence>
<dbReference type="InterPro" id="IPR011333">
    <property type="entry name" value="SKP1/BTB/POZ_sf"/>
</dbReference>
<feature type="domain" description="BTB" evidence="1">
    <location>
        <begin position="12"/>
        <end position="81"/>
    </location>
</feature>
<organism evidence="2 3">
    <name type="scientific">Rhinocladiella mackenziei CBS 650.93</name>
    <dbReference type="NCBI Taxonomy" id="1442369"/>
    <lineage>
        <taxon>Eukaryota</taxon>
        <taxon>Fungi</taxon>
        <taxon>Dikarya</taxon>
        <taxon>Ascomycota</taxon>
        <taxon>Pezizomycotina</taxon>
        <taxon>Eurotiomycetes</taxon>
        <taxon>Chaetothyriomycetidae</taxon>
        <taxon>Chaetothyriales</taxon>
        <taxon>Herpotrichiellaceae</taxon>
        <taxon>Rhinocladiella</taxon>
    </lineage>
</organism>
<dbReference type="GeneID" id="25288347"/>
<dbReference type="OrthoDB" id="9997739at2759"/>
<protein>
    <recommendedName>
        <fullName evidence="1">BTB domain-containing protein</fullName>
    </recommendedName>
</protein>
<sequence>MAIPYPSFVNSYPFEFLIGPAKRSFYVHSGLIKQHSETLAALVEGGMAESRERCAHLEDMEEDTFIHFLEFAYTGDYSVSNIGVTFPSADTILYGPVCGSGQVAAGSGTADSAEEWGLLVKKTRKSWKSKSAKIKSGWYDENGIESPLPEDEDIPVKAEPDVDMSFEPLSRNPSRHTDLWRLFKSKARVSEMPPWEPRANMDHCEDYTTLFLCHAKLYVFSDRYIIKALQELVLQKLRLTLSRFTLFRERTGDIVKLLKYTYANTMDYDDGIDKLRSLVSDYVVCHVETIVKDEEFLNFLQEEGAMAKDLVLKLLQRLT</sequence>
<dbReference type="RefSeq" id="XP_013276333.1">
    <property type="nucleotide sequence ID" value="XM_013420879.1"/>
</dbReference>
<dbReference type="PANTHER" id="PTHR47843">
    <property type="entry name" value="BTB DOMAIN-CONTAINING PROTEIN-RELATED"/>
    <property type="match status" value="1"/>
</dbReference>
<gene>
    <name evidence="2" type="ORF">Z518_00276</name>
</gene>
<dbReference type="SUPFAM" id="SSF54695">
    <property type="entry name" value="POZ domain"/>
    <property type="match status" value="1"/>
</dbReference>
<dbReference type="AlphaFoldDB" id="A0A0D2G3M2"/>
<dbReference type="VEuPathDB" id="FungiDB:Z518_00276"/>
<dbReference type="EMBL" id="KN847475">
    <property type="protein sequence ID" value="KIX09197.1"/>
    <property type="molecule type" value="Genomic_DNA"/>
</dbReference>
<name>A0A0D2G3M2_9EURO</name>